<feature type="transmembrane region" description="Helical" evidence="6">
    <location>
        <begin position="12"/>
        <end position="31"/>
    </location>
</feature>
<dbReference type="InterPro" id="IPR043428">
    <property type="entry name" value="LivM-like"/>
</dbReference>
<feature type="transmembrane region" description="Helical" evidence="6">
    <location>
        <begin position="290"/>
        <end position="311"/>
    </location>
</feature>
<sequence length="333" mass="36448">MIERFSTWLVRHKSPLLIGTVIAAVIFPYVFTSRYVLRIAILCLMYCMLAVSLNLMSGILGQISFGHAAFWGIGAYTAAILAKNHGWNNVGVLIVAALVAGLFGLLLSLPVMHLKGYYFTITTMVFCQIVRVIEINWMSLTNGPLGIMAIPKLQIFGQLIKSQQAYYYLILILLSLTTFIVHKVIHARMGYAILAVRDDDLAAGAMGIHVFKYKVLAIVISSMLAGAAGGFYSVYTSYIDPGSFTNAVSNNMLVMVIFGGLGNIFGSFVGATLLTVLPEVLRGFSEYRQLVFGALLVLLMLVRPEGIFGSVNFKYIGQRLSLEKSIAGGKHHE</sequence>
<evidence type="ECO:0000256" key="4">
    <source>
        <dbReference type="ARBA" id="ARBA00022989"/>
    </source>
</evidence>
<dbReference type="GO" id="GO:0005886">
    <property type="term" value="C:plasma membrane"/>
    <property type="evidence" value="ECO:0007669"/>
    <property type="project" value="UniProtKB-SubCell"/>
</dbReference>
<dbReference type="Pfam" id="PF02653">
    <property type="entry name" value="BPD_transp_2"/>
    <property type="match status" value="1"/>
</dbReference>
<dbReference type="EMBL" id="CP002659">
    <property type="protein sequence ID" value="AEC01351.1"/>
    <property type="molecule type" value="Genomic_DNA"/>
</dbReference>
<comment type="subcellular location">
    <subcellularLocation>
        <location evidence="1">Cell membrane</location>
        <topology evidence="1">Multi-pass membrane protein</topology>
    </subcellularLocation>
</comment>
<evidence type="ECO:0000313" key="7">
    <source>
        <dbReference type="EMBL" id="AEC01351.1"/>
    </source>
</evidence>
<reference evidence="7 8" key="2">
    <citation type="journal article" date="2012" name="Stand. Genomic Sci.">
        <title>Complete genome sequence of the termite hindgut bacterium Spirochaeta coccoides type strain (SPN1(T)), reclassification in the genus Sphaerochaeta as Sphaerochaeta coccoides comb. nov. and emendations of the family Spirochaetaceae and the genus Sphaerochaeta.</title>
        <authorList>
            <person name="Abt B."/>
            <person name="Han C."/>
            <person name="Scheuner C."/>
            <person name="Lu M."/>
            <person name="Lapidus A."/>
            <person name="Nolan M."/>
            <person name="Lucas S."/>
            <person name="Hammon N."/>
            <person name="Deshpande S."/>
            <person name="Cheng J.F."/>
            <person name="Tapia R."/>
            <person name="Goodwin L.A."/>
            <person name="Pitluck S."/>
            <person name="Liolios K."/>
            <person name="Pagani I."/>
            <person name="Ivanova N."/>
            <person name="Mavromatis K."/>
            <person name="Mikhailova N."/>
            <person name="Huntemann M."/>
            <person name="Pati A."/>
            <person name="Chen A."/>
            <person name="Palaniappan K."/>
            <person name="Land M."/>
            <person name="Hauser L."/>
            <person name="Brambilla E.M."/>
            <person name="Rohde M."/>
            <person name="Spring S."/>
            <person name="Gronow S."/>
            <person name="Goker M."/>
            <person name="Woyke T."/>
            <person name="Bristow J."/>
            <person name="Eisen J.A."/>
            <person name="Markowitz V."/>
            <person name="Hugenholtz P."/>
            <person name="Kyrpides N.C."/>
            <person name="Klenk H.P."/>
            <person name="Detter J.C."/>
        </authorList>
    </citation>
    <scope>NUCLEOTIDE SEQUENCE [LARGE SCALE GENOMIC DNA]</scope>
    <source>
        <strain evidence="8">ATCC BAA-1237 / DSM 17374 / SPN1</strain>
    </source>
</reference>
<organism evidence="7 8">
    <name type="scientific">Parasphaerochaeta coccoides (strain ATCC BAA-1237 / DSM 17374 / SPN1)</name>
    <name type="common">Sphaerochaeta coccoides</name>
    <dbReference type="NCBI Taxonomy" id="760011"/>
    <lineage>
        <taxon>Bacteria</taxon>
        <taxon>Pseudomonadati</taxon>
        <taxon>Spirochaetota</taxon>
        <taxon>Spirochaetia</taxon>
        <taxon>Spirochaetales</taxon>
        <taxon>Sphaerochaetaceae</taxon>
        <taxon>Parasphaerochaeta</taxon>
    </lineage>
</organism>
<protein>
    <submittedName>
        <fullName evidence="7">Inner-membrane translocator</fullName>
    </submittedName>
</protein>
<dbReference type="KEGG" id="scc:Spico_0109"/>
<evidence type="ECO:0000256" key="1">
    <source>
        <dbReference type="ARBA" id="ARBA00004651"/>
    </source>
</evidence>
<dbReference type="HOGENOM" id="CLU_031365_1_2_12"/>
<dbReference type="STRING" id="760011.Spico_0109"/>
<evidence type="ECO:0000256" key="5">
    <source>
        <dbReference type="ARBA" id="ARBA00023136"/>
    </source>
</evidence>
<dbReference type="GO" id="GO:0015658">
    <property type="term" value="F:branched-chain amino acid transmembrane transporter activity"/>
    <property type="evidence" value="ECO:0007669"/>
    <property type="project" value="InterPro"/>
</dbReference>
<feature type="transmembrane region" description="Helical" evidence="6">
    <location>
        <begin position="215"/>
        <end position="235"/>
    </location>
</feature>
<evidence type="ECO:0000313" key="8">
    <source>
        <dbReference type="Proteomes" id="UP000007939"/>
    </source>
</evidence>
<dbReference type="Proteomes" id="UP000007939">
    <property type="component" value="Chromosome"/>
</dbReference>
<evidence type="ECO:0000256" key="6">
    <source>
        <dbReference type="SAM" id="Phobius"/>
    </source>
</evidence>
<accession>F4GJ56</accession>
<keyword evidence="3 6" id="KW-0812">Transmembrane</keyword>
<dbReference type="RefSeq" id="WP_013738747.1">
    <property type="nucleotide sequence ID" value="NC_015436.1"/>
</dbReference>
<feature type="transmembrane region" description="Helical" evidence="6">
    <location>
        <begin position="87"/>
        <end position="109"/>
    </location>
</feature>
<reference evidence="8" key="1">
    <citation type="submission" date="2011-04" db="EMBL/GenBank/DDBJ databases">
        <title>The complete genome of Spirochaeta coccoides DSM 17374.</title>
        <authorList>
            <person name="Lucas S."/>
            <person name="Copeland A."/>
            <person name="Lapidus A."/>
            <person name="Bruce D."/>
            <person name="Goodwin L."/>
            <person name="Pitluck S."/>
            <person name="Peters L."/>
            <person name="Kyrpides N."/>
            <person name="Mavromatis K."/>
            <person name="Pagani I."/>
            <person name="Ivanova N."/>
            <person name="Ovchinnikova G."/>
            <person name="Lu M."/>
            <person name="Detter J.C."/>
            <person name="Tapia R."/>
            <person name="Han C."/>
            <person name="Land M."/>
            <person name="Hauser L."/>
            <person name="Markowitz V."/>
            <person name="Cheng J.-F."/>
            <person name="Hugenholtz P."/>
            <person name="Woyke T."/>
            <person name="Wu D."/>
            <person name="Spring S."/>
            <person name="Schroeder M."/>
            <person name="Brambilla E."/>
            <person name="Klenk H.-P."/>
            <person name="Eisen J.A."/>
        </authorList>
    </citation>
    <scope>NUCLEOTIDE SEQUENCE [LARGE SCALE GENOMIC DNA]</scope>
    <source>
        <strain evidence="8">ATCC BAA-1237 / DSM 17374 / SPN1</strain>
    </source>
</reference>
<keyword evidence="4 6" id="KW-1133">Transmembrane helix</keyword>
<dbReference type="PANTHER" id="PTHR30482">
    <property type="entry name" value="HIGH-AFFINITY BRANCHED-CHAIN AMINO ACID TRANSPORT SYSTEM PERMEASE"/>
    <property type="match status" value="1"/>
</dbReference>
<feature type="transmembrane region" description="Helical" evidence="6">
    <location>
        <begin position="165"/>
        <end position="185"/>
    </location>
</feature>
<dbReference type="CDD" id="cd06581">
    <property type="entry name" value="TM_PBP1_LivM_like"/>
    <property type="match status" value="1"/>
</dbReference>
<gene>
    <name evidence="7" type="ordered locus">Spico_0109</name>
</gene>
<keyword evidence="5 6" id="KW-0472">Membrane</keyword>
<proteinExistence type="predicted"/>
<feature type="transmembrane region" description="Helical" evidence="6">
    <location>
        <begin position="63"/>
        <end position="81"/>
    </location>
</feature>
<dbReference type="PANTHER" id="PTHR30482:SF10">
    <property type="entry name" value="HIGH-AFFINITY BRANCHED-CHAIN AMINO ACID TRANSPORT PROTEIN BRAE"/>
    <property type="match status" value="1"/>
</dbReference>
<keyword evidence="8" id="KW-1185">Reference proteome</keyword>
<dbReference type="OrthoDB" id="9789927at2"/>
<name>F4GJ56_PARC1</name>
<evidence type="ECO:0000256" key="2">
    <source>
        <dbReference type="ARBA" id="ARBA00022475"/>
    </source>
</evidence>
<dbReference type="AlphaFoldDB" id="F4GJ56"/>
<dbReference type="eggNOG" id="COG4177">
    <property type="taxonomic scope" value="Bacteria"/>
</dbReference>
<keyword evidence="2" id="KW-1003">Cell membrane</keyword>
<feature type="transmembrane region" description="Helical" evidence="6">
    <location>
        <begin position="255"/>
        <end position="278"/>
    </location>
</feature>
<dbReference type="InterPro" id="IPR001851">
    <property type="entry name" value="ABC_transp_permease"/>
</dbReference>
<evidence type="ECO:0000256" key="3">
    <source>
        <dbReference type="ARBA" id="ARBA00022692"/>
    </source>
</evidence>